<evidence type="ECO:0000313" key="3">
    <source>
        <dbReference type="EMBL" id="MDT3331242.1"/>
    </source>
</evidence>
<reference evidence="3 4" key="1">
    <citation type="submission" date="2023-08" db="EMBL/GenBank/DDBJ databases">
        <title>Microbacterium aquilitoris sp. nov. and Microbacterium gwkjibeachense sp. nov., isolated from beach.</title>
        <authorList>
            <person name="Lee S.D."/>
            <person name="Yang H."/>
            <person name="Kim I."/>
        </authorList>
    </citation>
    <scope>NUCLEOTIDE SEQUENCE [LARGE SCALE GENOMIC DNA]</scope>
    <source>
        <strain evidence="3 4">KSW-18</strain>
    </source>
</reference>
<keyword evidence="2" id="KW-0812">Transmembrane</keyword>
<protein>
    <submittedName>
        <fullName evidence="3">Uncharacterized protein</fullName>
    </submittedName>
</protein>
<dbReference type="RefSeq" id="WP_311870243.1">
    <property type="nucleotide sequence ID" value="NZ_JAUZVT010000002.1"/>
</dbReference>
<dbReference type="Proteomes" id="UP001262835">
    <property type="component" value="Unassembled WGS sequence"/>
</dbReference>
<feature type="region of interest" description="Disordered" evidence="1">
    <location>
        <begin position="193"/>
        <end position="221"/>
    </location>
</feature>
<comment type="caution">
    <text evidence="3">The sequence shown here is derived from an EMBL/GenBank/DDBJ whole genome shotgun (WGS) entry which is preliminary data.</text>
</comment>
<gene>
    <name evidence="3" type="ORF">Q9S78_11225</name>
</gene>
<name>A0ABU3GKL4_9MICO</name>
<evidence type="ECO:0000256" key="1">
    <source>
        <dbReference type="SAM" id="MobiDB-lite"/>
    </source>
</evidence>
<feature type="transmembrane region" description="Helical" evidence="2">
    <location>
        <begin position="12"/>
        <end position="32"/>
    </location>
</feature>
<organism evidence="3 4">
    <name type="scientific">Microbacterium aquilitoris</name>
    <dbReference type="NCBI Taxonomy" id="3067307"/>
    <lineage>
        <taxon>Bacteria</taxon>
        <taxon>Bacillati</taxon>
        <taxon>Actinomycetota</taxon>
        <taxon>Actinomycetes</taxon>
        <taxon>Micrococcales</taxon>
        <taxon>Microbacteriaceae</taxon>
        <taxon>Microbacterium</taxon>
    </lineage>
</organism>
<proteinExistence type="predicted"/>
<accession>A0ABU3GKL4</accession>
<feature type="transmembrane region" description="Helical" evidence="2">
    <location>
        <begin position="83"/>
        <end position="105"/>
    </location>
</feature>
<keyword evidence="4" id="KW-1185">Reference proteome</keyword>
<keyword evidence="2" id="KW-1133">Transmembrane helix</keyword>
<evidence type="ECO:0000256" key="2">
    <source>
        <dbReference type="SAM" id="Phobius"/>
    </source>
</evidence>
<evidence type="ECO:0000313" key="4">
    <source>
        <dbReference type="Proteomes" id="UP001262835"/>
    </source>
</evidence>
<sequence>MADARRVAVGIRVLTAVVAVLVAAAMIAVAAATSEEGEGTTVLVGTLDSPQIVAVLILLGMIDLAVLVFSLRATRVAARVAVIVARVAATGAVLVAGAGVFLATFPTTIVSPLIDDDGCDTGYLVREENHWLSSSSSLYRMDGLVATSVASIWNADGGMPFHEGAYGVSDENGTLRVSAASVVETVTVPELTGHVPECGKKRPTYQAGRPAPTPSAPTPVSLGRAEAEMERMYAATLAAVPGAVGTDGRAVASSAPTRTTCDRGASQSALTFAFATEDNATSLERILATWDAAGYEVDRAIQTDIRFDPVTTVTLRIVDRSTIDGTIHGTITTGCL</sequence>
<feature type="transmembrane region" description="Helical" evidence="2">
    <location>
        <begin position="52"/>
        <end position="71"/>
    </location>
</feature>
<dbReference type="EMBL" id="JAUZVT010000002">
    <property type="protein sequence ID" value="MDT3331242.1"/>
    <property type="molecule type" value="Genomic_DNA"/>
</dbReference>
<keyword evidence="2" id="KW-0472">Membrane</keyword>